<feature type="compositionally biased region" description="Basic and acidic residues" evidence="3">
    <location>
        <begin position="174"/>
        <end position="209"/>
    </location>
</feature>
<reference evidence="5" key="1">
    <citation type="journal article" date="2013" name="BMC Genomics">
        <title>Genome and transcriptome sequencing of the halophilic fungus Wallemia ichthyophaga: haloadaptations present and absent.</title>
        <authorList>
            <person name="Zajc J."/>
            <person name="Liu Y."/>
            <person name="Dai W."/>
            <person name="Yang Z."/>
            <person name="Hu J."/>
            <person name="Gostincar C."/>
            <person name="Gunde-Cimerman N."/>
        </authorList>
    </citation>
    <scope>NUCLEOTIDE SEQUENCE [LARGE SCALE GENOMIC DNA]</scope>
    <source>
        <strain evidence="5">EXF-994 / CBS 113033</strain>
    </source>
</reference>
<feature type="region of interest" description="Disordered" evidence="3">
    <location>
        <begin position="161"/>
        <end position="209"/>
    </location>
</feature>
<comment type="subcellular location">
    <subcellularLocation>
        <location evidence="1">Cytoplasm</location>
    </subcellularLocation>
</comment>
<dbReference type="OrthoDB" id="4977at2759"/>
<sequence length="407" mass="45922">MSTSSKYANLPDIDTAPDVYETEEPVPHSSQALSDEDDIRETQQNASNDADAIDAAKLPNAKSTSRKFRRRRFNGVKGQDFSGSVARLGVIESSGSDGDSDESEQFSTQRWKGINTRDRLHLINAEIADIERGVSGGDQDDDIDGILKQLMEYRTRISSIGNRRAPPLQLRENVPQDREGREHAEETSEEHPKQPEERSKQPKDFSEDTRLLTLDERLRALEKSVGTDTVGVSTDAGDTFPSPLVTTISRLEQQMSLLTQPRHLDAISRRLKLLNTEMEKMHEARRHKDDSDTIPNIKMDDGQGEKIDRLFDSLKRIEPLIPLTPHLLDRLRTLQGVHRRSADVVGEIDDFKARLLSTSSNVKTLSEVTSTLEASLKENDEITKRNIDAVMERMNDIQKRFAKLEAK</sequence>
<dbReference type="PANTHER" id="PTHR15346">
    <property type="entry name" value="DYNACTIN SUBUNIT"/>
    <property type="match status" value="1"/>
</dbReference>
<evidence type="ECO:0000256" key="1">
    <source>
        <dbReference type="ARBA" id="ARBA00004496"/>
    </source>
</evidence>
<dbReference type="eggNOG" id="KOG3958">
    <property type="taxonomic scope" value="Eukaryota"/>
</dbReference>
<dbReference type="Proteomes" id="UP000014064">
    <property type="component" value="Unassembled WGS sequence"/>
</dbReference>
<evidence type="ECO:0000256" key="2">
    <source>
        <dbReference type="ARBA" id="ARBA00022490"/>
    </source>
</evidence>
<evidence type="ECO:0000256" key="3">
    <source>
        <dbReference type="SAM" id="MobiDB-lite"/>
    </source>
</evidence>
<dbReference type="GO" id="GO:0005869">
    <property type="term" value="C:dynactin complex"/>
    <property type="evidence" value="ECO:0007669"/>
    <property type="project" value="InterPro"/>
</dbReference>
<dbReference type="RefSeq" id="XP_009269881.1">
    <property type="nucleotide sequence ID" value="XM_009271606.1"/>
</dbReference>
<keyword evidence="2" id="KW-0963">Cytoplasm</keyword>
<keyword evidence="5" id="KW-1185">Reference proteome</keyword>
<dbReference type="AlphaFoldDB" id="R9AAK7"/>
<dbReference type="GeneID" id="20375293"/>
<accession>R9AAK7</accession>
<dbReference type="EMBL" id="KE007243">
    <property type="protein sequence ID" value="EOQ99216.1"/>
    <property type="molecule type" value="Genomic_DNA"/>
</dbReference>
<dbReference type="GO" id="GO:0007017">
    <property type="term" value="P:microtubule-based process"/>
    <property type="evidence" value="ECO:0007669"/>
    <property type="project" value="InterPro"/>
</dbReference>
<organism evidence="4 5">
    <name type="scientific">Wallemia ichthyophaga (strain EXF-994 / CBS 113033)</name>
    <dbReference type="NCBI Taxonomy" id="1299270"/>
    <lineage>
        <taxon>Eukaryota</taxon>
        <taxon>Fungi</taxon>
        <taxon>Dikarya</taxon>
        <taxon>Basidiomycota</taxon>
        <taxon>Wallemiomycotina</taxon>
        <taxon>Wallemiomycetes</taxon>
        <taxon>Wallemiales</taxon>
        <taxon>Wallemiaceae</taxon>
        <taxon>Wallemia</taxon>
    </lineage>
</organism>
<dbReference type="HOGENOM" id="CLU_033559_0_0_1"/>
<gene>
    <name evidence="4" type="ORF">J056_002341</name>
</gene>
<dbReference type="Pfam" id="PF04912">
    <property type="entry name" value="Dynamitin"/>
    <property type="match status" value="1"/>
</dbReference>
<evidence type="ECO:0000313" key="4">
    <source>
        <dbReference type="EMBL" id="EOQ99216.1"/>
    </source>
</evidence>
<feature type="compositionally biased region" description="Basic residues" evidence="3">
    <location>
        <begin position="64"/>
        <end position="74"/>
    </location>
</feature>
<name>R9AAK7_WALI9</name>
<dbReference type="KEGG" id="wic:J056_002341"/>
<feature type="region of interest" description="Disordered" evidence="3">
    <location>
        <begin position="1"/>
        <end position="117"/>
    </location>
</feature>
<dbReference type="OMA" id="SDMDIQP"/>
<protein>
    <submittedName>
        <fullName evidence="4">Putative dynactin subunit 2</fullName>
    </submittedName>
</protein>
<dbReference type="InterPro" id="IPR028133">
    <property type="entry name" value="Dynamitin"/>
</dbReference>
<evidence type="ECO:0000313" key="5">
    <source>
        <dbReference type="Proteomes" id="UP000014064"/>
    </source>
</evidence>
<dbReference type="STRING" id="1299270.R9AAK7"/>
<dbReference type="GO" id="GO:0005737">
    <property type="term" value="C:cytoplasm"/>
    <property type="evidence" value="ECO:0007669"/>
    <property type="project" value="UniProtKB-SubCell"/>
</dbReference>
<proteinExistence type="predicted"/>